<dbReference type="Pfam" id="PF12833">
    <property type="entry name" value="HTH_18"/>
    <property type="match status" value="1"/>
</dbReference>
<proteinExistence type="predicted"/>
<dbReference type="PANTHER" id="PTHR46796">
    <property type="entry name" value="HTH-TYPE TRANSCRIPTIONAL ACTIVATOR RHAS-RELATED"/>
    <property type="match status" value="1"/>
</dbReference>
<dbReference type="STRING" id="463040.CAL15_12055"/>
<dbReference type="PROSITE" id="PS00041">
    <property type="entry name" value="HTH_ARAC_FAMILY_1"/>
    <property type="match status" value="1"/>
</dbReference>
<dbReference type="InterPro" id="IPR009057">
    <property type="entry name" value="Homeodomain-like_sf"/>
</dbReference>
<sequence>MLIATPDTASTPPEHPEWTGVIDVDSRLLQRDLQLFASTDIDEVRALVGRVIKPHQLSLVGGGGRLDARMHHSSLAGLEISRLTYGPAVRIQRTTHLNDFFLVQMPLNGATAVQSGARRFDASTRLASVLNPQEDVRMDWSPGSDLLMLRLSKSLVERRLASHIGQALDRPLEFELDFDWKNDPAWLNFVSYLAASAPYFAAYGQHPMMADQLEQMAAGLLLSCHRHNYSGCTRDRGARVLPRHVRRAQEYLHTHAHEPINADRIAENAGVSVRSLYLGFKDFLGTSPMQYLRDYRLEKARAELRNPSSASIARVAQRWGFTHMGRFSAEYKRKFGESPSETLRRA</sequence>
<evidence type="ECO:0000256" key="2">
    <source>
        <dbReference type="ARBA" id="ARBA00023125"/>
    </source>
</evidence>
<dbReference type="Gene3D" id="1.10.10.60">
    <property type="entry name" value="Homeodomain-like"/>
    <property type="match status" value="1"/>
</dbReference>
<name>A0A1W6ZCC3_9BORD</name>
<evidence type="ECO:0000259" key="4">
    <source>
        <dbReference type="PROSITE" id="PS01124"/>
    </source>
</evidence>
<evidence type="ECO:0000313" key="6">
    <source>
        <dbReference type="Proteomes" id="UP000194161"/>
    </source>
</evidence>
<dbReference type="SUPFAM" id="SSF46689">
    <property type="entry name" value="Homeodomain-like"/>
    <property type="match status" value="2"/>
</dbReference>
<accession>A0A1W6ZCC3</accession>
<keyword evidence="6" id="KW-1185">Reference proteome</keyword>
<dbReference type="SMART" id="SM00342">
    <property type="entry name" value="HTH_ARAC"/>
    <property type="match status" value="1"/>
</dbReference>
<keyword evidence="1" id="KW-0805">Transcription regulation</keyword>
<dbReference type="InterPro" id="IPR050204">
    <property type="entry name" value="AraC_XylS_family_regulators"/>
</dbReference>
<dbReference type="InterPro" id="IPR018060">
    <property type="entry name" value="HTH_AraC"/>
</dbReference>
<dbReference type="GO" id="GO:0003700">
    <property type="term" value="F:DNA-binding transcription factor activity"/>
    <property type="evidence" value="ECO:0007669"/>
    <property type="project" value="InterPro"/>
</dbReference>
<dbReference type="InterPro" id="IPR035418">
    <property type="entry name" value="AraC-bd_2"/>
</dbReference>
<dbReference type="EMBL" id="CP021111">
    <property type="protein sequence ID" value="ARP95043.1"/>
    <property type="molecule type" value="Genomic_DNA"/>
</dbReference>
<dbReference type="GO" id="GO:0043565">
    <property type="term" value="F:sequence-specific DNA binding"/>
    <property type="evidence" value="ECO:0007669"/>
    <property type="project" value="InterPro"/>
</dbReference>
<dbReference type="OrthoDB" id="185346at2"/>
<feature type="domain" description="HTH araC/xylS-type" evidence="4">
    <location>
        <begin position="246"/>
        <end position="345"/>
    </location>
</feature>
<protein>
    <submittedName>
        <fullName evidence="5">Transcriptional regulator</fullName>
    </submittedName>
</protein>
<dbReference type="PANTHER" id="PTHR46796:SF12">
    <property type="entry name" value="HTH-TYPE DNA-BINDING TRANSCRIPTIONAL ACTIVATOR EUTR"/>
    <property type="match status" value="1"/>
</dbReference>
<dbReference type="InterPro" id="IPR018062">
    <property type="entry name" value="HTH_AraC-typ_CS"/>
</dbReference>
<keyword evidence="2" id="KW-0238">DNA-binding</keyword>
<keyword evidence="3" id="KW-0804">Transcription</keyword>
<dbReference type="KEGG" id="bgm:CAL15_12055"/>
<dbReference type="AlphaFoldDB" id="A0A1W6ZCC3"/>
<evidence type="ECO:0000256" key="3">
    <source>
        <dbReference type="ARBA" id="ARBA00023163"/>
    </source>
</evidence>
<organism evidence="5 6">
    <name type="scientific">Bordetella genomosp. 13</name>
    <dbReference type="NCBI Taxonomy" id="463040"/>
    <lineage>
        <taxon>Bacteria</taxon>
        <taxon>Pseudomonadati</taxon>
        <taxon>Pseudomonadota</taxon>
        <taxon>Betaproteobacteria</taxon>
        <taxon>Burkholderiales</taxon>
        <taxon>Alcaligenaceae</taxon>
        <taxon>Bordetella</taxon>
    </lineage>
</organism>
<dbReference type="PROSITE" id="PS01124">
    <property type="entry name" value="HTH_ARAC_FAMILY_2"/>
    <property type="match status" value="1"/>
</dbReference>
<reference evidence="5 6" key="1">
    <citation type="submission" date="2017-05" db="EMBL/GenBank/DDBJ databases">
        <title>Complete and WGS of Bordetella genogroups.</title>
        <authorList>
            <person name="Spilker T."/>
            <person name="LiPuma J."/>
        </authorList>
    </citation>
    <scope>NUCLEOTIDE SEQUENCE [LARGE SCALE GENOMIC DNA]</scope>
    <source>
        <strain evidence="5 6">AU7206</strain>
    </source>
</reference>
<dbReference type="Pfam" id="PF14525">
    <property type="entry name" value="AraC_binding_2"/>
    <property type="match status" value="1"/>
</dbReference>
<gene>
    <name evidence="5" type="ORF">CAL15_12055</name>
</gene>
<evidence type="ECO:0000313" key="5">
    <source>
        <dbReference type="EMBL" id="ARP95043.1"/>
    </source>
</evidence>
<evidence type="ECO:0000256" key="1">
    <source>
        <dbReference type="ARBA" id="ARBA00023015"/>
    </source>
</evidence>
<dbReference type="Proteomes" id="UP000194161">
    <property type="component" value="Chromosome"/>
</dbReference>
<dbReference type="RefSeq" id="WP_086078807.1">
    <property type="nucleotide sequence ID" value="NZ_CP021111.1"/>
</dbReference>